<comment type="caution">
    <text evidence="4">The sequence shown here is derived from an EMBL/GenBank/DDBJ whole genome shotgun (WGS) entry which is preliminary data.</text>
</comment>
<dbReference type="Pfam" id="PF23666">
    <property type="entry name" value="Rcc01698_C"/>
    <property type="match status" value="1"/>
</dbReference>
<evidence type="ECO:0000259" key="3">
    <source>
        <dbReference type="Pfam" id="PF23666"/>
    </source>
</evidence>
<dbReference type="Gene3D" id="3.20.20.80">
    <property type="entry name" value="Glycosidases"/>
    <property type="match status" value="1"/>
</dbReference>
<evidence type="ECO:0000313" key="5">
    <source>
        <dbReference type="Proteomes" id="UP000615687"/>
    </source>
</evidence>
<evidence type="ECO:0000259" key="1">
    <source>
        <dbReference type="Pfam" id="PF13547"/>
    </source>
</evidence>
<protein>
    <submittedName>
        <fullName evidence="4">Glycoside hydrolase/phage tail family protein</fullName>
    </submittedName>
</protein>
<proteinExistence type="predicted"/>
<evidence type="ECO:0000259" key="2">
    <source>
        <dbReference type="Pfam" id="PF13550"/>
    </source>
</evidence>
<accession>A0ABR9C706</accession>
<dbReference type="InterPro" id="IPR025195">
    <property type="entry name" value="GTA_TIM_dom"/>
</dbReference>
<evidence type="ECO:0000313" key="4">
    <source>
        <dbReference type="EMBL" id="MBD8874865.1"/>
    </source>
</evidence>
<dbReference type="EMBL" id="JACYXJ010000001">
    <property type="protein sequence ID" value="MBD8874865.1"/>
    <property type="molecule type" value="Genomic_DNA"/>
</dbReference>
<dbReference type="RefSeq" id="WP_192106548.1">
    <property type="nucleotide sequence ID" value="NZ_JACYXJ010000001.1"/>
</dbReference>
<dbReference type="Pfam" id="PF13550">
    <property type="entry name" value="Phage-tail_3"/>
    <property type="match status" value="1"/>
</dbReference>
<dbReference type="GO" id="GO:0016787">
    <property type="term" value="F:hydrolase activity"/>
    <property type="evidence" value="ECO:0007669"/>
    <property type="project" value="UniProtKB-KW"/>
</dbReference>
<keyword evidence="4" id="KW-0378">Hydrolase</keyword>
<organism evidence="4 5">
    <name type="scientific">Roseibium polysiphoniae</name>
    <dbReference type="NCBI Taxonomy" id="2571221"/>
    <lineage>
        <taxon>Bacteria</taxon>
        <taxon>Pseudomonadati</taxon>
        <taxon>Pseudomonadota</taxon>
        <taxon>Alphaproteobacteria</taxon>
        <taxon>Hyphomicrobiales</taxon>
        <taxon>Stappiaceae</taxon>
        <taxon>Roseibium</taxon>
    </lineage>
</organism>
<name>A0ABR9C706_9HYPH</name>
<dbReference type="Pfam" id="PF13547">
    <property type="entry name" value="GTA_TIM"/>
    <property type="match status" value="1"/>
</dbReference>
<sequence length="1295" mass="138100">MATLILTAAGQALGGAAGGLFGLGSLGGILGKAAGAVAGSVVDQGLFGSSTTVETGRLSDLSVQASNEGTSLPRIYGRVRLAGQVIWATRFEEEVSEESQGGKGGGSSTTVRSYAYYANFAVALSEGPISRVARIWADGKPLDTSGITMRIYSGAPDQAPDPLISGLQGGTPAYRGTAYVVFERLALETFGNRLPQLTFEVIRSVERLETDIRAITLIPGAGEFVYQPTAVSSTPRPGVTESLNHHVTQAPSDWVASLDELQALCPNLESVALVIAWFGDDLRASQCSIRPKVEENTKSTTGGIWSVAGLAREEADEVSRIDGKPAFGGTPSDASVIAAIKDLKDRGLRVMLYPFVLMDIPAGNSLPDPYGGSEQAAYPWRGRIVPGADPDQDAAAFFGTTSASDFSVSGDAIAYGGPGEWSYRRHVLHMAHLAEAAGGVDAFLIGSELRGLTRAQTTSGTYPFVSSLIDLAVEVRPVLTAGTDLSYAADWSEYGAHQVSAGELRFPLDPLWASSDIDFIGIDNYLPMADMRRGGDPDGNTDPYDMEMLKAGIAGGEYFDWYYASEADRRSGTRTPISDGIYNKPWVYRAKDLRGWWENLHVERFGGVEAGQSTDWVPACKPIRFTELGVPAIDKGANQPNVFVDPKSSESALPHFSNGTRDDLIQRRALEAALSFYDPEDPDFETGQNPISPVYGGRMVDSANIHLWTWDARPYPAFPSYLDVWSDGANWQVGHWLSGRLGSLTLKGFLEHYLEDEGIAAQDVSVGNVSGTLEGIAVSGPVSSRQVIEPLLTAFGATASDRGTDIRLEAARTDVDLALAADDLVDPDADKPVLSRTRAQEGELPSEVRIGAEDVTADYQRRMVTSRRLEVGSRQIETLDLAAVSAPQALQQAADHRLARIWGERERAEFALSPARLDVDPGDVLEIANVPGKSFSPPLKFRVEAIEDTDVRRIEAVRVGGALAPVTAAPDPVVKPFKDVVPGVPHGFLMDLPILFDEDPEAPVRLAAFASPWPGALTLMRSATGSGFQPVSTLDRPATLGQLVSDLAPGPLGHWDHANHIDVEIYGGLLQARPRDAVLAGANALAVRPAGGGFEVLQFVDAELTGVRTYRLTTLLRGQVGTEPEMREGALAGADVVLLDAATVPLVPLSSDQLGLEQHYRLVPAGLAVDDPSALVFAHAASGRGALPLAPVHLKARRLSDGIEINFIRQTRRGGDSWAQVEVPLAEESEAYEVDILGIGGAVLRTLSSSIPSVFYPASDEVADFGAQVSELSFAVCQLSATAGRGFQRKATSHV</sequence>
<gene>
    <name evidence="4" type="ORF">IG617_01080</name>
</gene>
<dbReference type="Proteomes" id="UP000615687">
    <property type="component" value="Unassembled WGS sequence"/>
</dbReference>
<feature type="domain" description="Rcc01698-like C-terminal" evidence="3">
    <location>
        <begin position="1038"/>
        <end position="1137"/>
    </location>
</feature>
<reference evidence="4 5" key="1">
    <citation type="submission" date="2020-09" db="EMBL/GenBank/DDBJ databases">
        <title>The genome sequence of type strain Labrenzia polysiphoniae KACC 19711.</title>
        <authorList>
            <person name="Liu Y."/>
        </authorList>
    </citation>
    <scope>NUCLEOTIDE SEQUENCE [LARGE SCALE GENOMIC DNA]</scope>
    <source>
        <strain evidence="4 5">KACC 19711</strain>
    </source>
</reference>
<dbReference type="InterPro" id="IPR032876">
    <property type="entry name" value="J_dom"/>
</dbReference>
<feature type="domain" description="Tip attachment protein J" evidence="2">
    <location>
        <begin position="782"/>
        <end position="948"/>
    </location>
</feature>
<keyword evidence="5" id="KW-1185">Reference proteome</keyword>
<feature type="domain" description="GTA TIM-barrel-like" evidence="1">
    <location>
        <begin position="421"/>
        <end position="719"/>
    </location>
</feature>
<dbReference type="InterPro" id="IPR056490">
    <property type="entry name" value="Rcc01698_C"/>
</dbReference>
<dbReference type="CDD" id="cd19607">
    <property type="entry name" value="GTA_TIM-barrel-like"/>
    <property type="match status" value="1"/>
</dbReference>